<dbReference type="NCBIfam" id="NF038083">
    <property type="entry name" value="CU044_5270_fam"/>
    <property type="match status" value="1"/>
</dbReference>
<keyword evidence="1" id="KW-1133">Transmembrane helix</keyword>
<reference evidence="2 3" key="1">
    <citation type="submission" date="2024-03" db="EMBL/GenBank/DDBJ databases">
        <title>Draft genome sequence of Klenkia terrae.</title>
        <authorList>
            <person name="Duangmal K."/>
            <person name="Chantavorakit T."/>
        </authorList>
    </citation>
    <scope>NUCLEOTIDE SEQUENCE [LARGE SCALE GENOMIC DNA]</scope>
    <source>
        <strain evidence="2 3">JCM 17786</strain>
    </source>
</reference>
<evidence type="ECO:0000256" key="1">
    <source>
        <dbReference type="SAM" id="Phobius"/>
    </source>
</evidence>
<feature type="transmembrane region" description="Helical" evidence="1">
    <location>
        <begin position="52"/>
        <end position="73"/>
    </location>
</feature>
<sequence>MSRTPDDLDLLLCEADPVGSGAPTVAEVAQLARLRSRVDDGLGAPVRRRRRWWPVLTVPVGVVAAAAVVAVLVSGTPPTREPAADPATVEVLAGNAARTPEVLGEIATAAAAASVPVPQADQYVYVRSLSASIDATPAYEGTGPAVFEGLQDREVWLSQEPDGGIGLIREDGVDTRLNLELGGGGDPARYEVLAQLPTDPQQLLDQVRATASDDLAAFLAIGSLLQESLAPPAVDAALYRAVALIPGVEVVPGAQDAAGRAGIGVALVRNGQRHEWIFDAGTHSYLGAREYLVADGPMGPAGTLTGLTAVLARGVADSAGTVPDAEDLVG</sequence>
<organism evidence="2 3">
    <name type="scientific">Klenkia terrae</name>
    <dbReference type="NCBI Taxonomy" id="1052259"/>
    <lineage>
        <taxon>Bacteria</taxon>
        <taxon>Bacillati</taxon>
        <taxon>Actinomycetota</taxon>
        <taxon>Actinomycetes</taxon>
        <taxon>Geodermatophilales</taxon>
        <taxon>Geodermatophilaceae</taxon>
        <taxon>Klenkia</taxon>
    </lineage>
</organism>
<evidence type="ECO:0000313" key="2">
    <source>
        <dbReference type="EMBL" id="MEI4279142.1"/>
    </source>
</evidence>
<evidence type="ECO:0000313" key="3">
    <source>
        <dbReference type="Proteomes" id="UP001373496"/>
    </source>
</evidence>
<dbReference type="InterPro" id="IPR047789">
    <property type="entry name" value="CU044_5270-like"/>
</dbReference>
<dbReference type="RefSeq" id="WP_225235164.1">
    <property type="nucleotide sequence ID" value="NZ_JBAPLV010000011.1"/>
</dbReference>
<keyword evidence="3" id="KW-1185">Reference proteome</keyword>
<keyword evidence="1" id="KW-0472">Membrane</keyword>
<protein>
    <submittedName>
        <fullName evidence="2">CU044_5270 family protein</fullName>
    </submittedName>
</protein>
<keyword evidence="1" id="KW-0812">Transmembrane</keyword>
<dbReference type="EMBL" id="JBAPLV010000011">
    <property type="protein sequence ID" value="MEI4279142.1"/>
    <property type="molecule type" value="Genomic_DNA"/>
</dbReference>
<name>A0ABU8E670_9ACTN</name>
<proteinExistence type="predicted"/>
<gene>
    <name evidence="2" type="ORF">UXQ13_11770</name>
</gene>
<dbReference type="Proteomes" id="UP001373496">
    <property type="component" value="Unassembled WGS sequence"/>
</dbReference>
<accession>A0ABU8E670</accession>
<comment type="caution">
    <text evidence="2">The sequence shown here is derived from an EMBL/GenBank/DDBJ whole genome shotgun (WGS) entry which is preliminary data.</text>
</comment>